<dbReference type="GO" id="GO:0071218">
    <property type="term" value="P:cellular response to misfolded protein"/>
    <property type="evidence" value="ECO:0007669"/>
    <property type="project" value="TreeGrafter"/>
</dbReference>
<name>A0A8S1M645_PARPR</name>
<feature type="repeat" description="TPR" evidence="7">
    <location>
        <begin position="61"/>
        <end position="94"/>
    </location>
</feature>
<evidence type="ECO:0000256" key="1">
    <source>
        <dbReference type="ARBA" id="ARBA00000900"/>
    </source>
</evidence>
<organism evidence="9 10">
    <name type="scientific">Paramecium primaurelia</name>
    <dbReference type="NCBI Taxonomy" id="5886"/>
    <lineage>
        <taxon>Eukaryota</taxon>
        <taxon>Sar</taxon>
        <taxon>Alveolata</taxon>
        <taxon>Ciliophora</taxon>
        <taxon>Intramacronucleata</taxon>
        <taxon>Oligohymenophorea</taxon>
        <taxon>Peniculida</taxon>
        <taxon>Parameciidae</taxon>
        <taxon>Paramecium</taxon>
    </lineage>
</organism>
<proteinExistence type="predicted"/>
<dbReference type="GO" id="GO:0051087">
    <property type="term" value="F:protein-folding chaperone binding"/>
    <property type="evidence" value="ECO:0007669"/>
    <property type="project" value="TreeGrafter"/>
</dbReference>
<evidence type="ECO:0000256" key="6">
    <source>
        <dbReference type="ARBA" id="ARBA00022803"/>
    </source>
</evidence>
<dbReference type="GO" id="GO:0043161">
    <property type="term" value="P:proteasome-mediated ubiquitin-dependent protein catabolic process"/>
    <property type="evidence" value="ECO:0007669"/>
    <property type="project" value="TreeGrafter"/>
</dbReference>
<keyword evidence="6 7" id="KW-0802">TPR repeat</keyword>
<dbReference type="Proteomes" id="UP000688137">
    <property type="component" value="Unassembled WGS sequence"/>
</dbReference>
<dbReference type="GO" id="GO:0000209">
    <property type="term" value="P:protein polyubiquitination"/>
    <property type="evidence" value="ECO:0007669"/>
    <property type="project" value="TreeGrafter"/>
</dbReference>
<dbReference type="PANTHER" id="PTHR46803:SF2">
    <property type="entry name" value="E3 UBIQUITIN-PROTEIN LIGASE CHIP"/>
    <property type="match status" value="1"/>
</dbReference>
<dbReference type="GO" id="GO:0045862">
    <property type="term" value="P:positive regulation of proteolysis"/>
    <property type="evidence" value="ECO:0007669"/>
    <property type="project" value="TreeGrafter"/>
</dbReference>
<protein>
    <recommendedName>
        <fullName evidence="2">RING-type E3 ubiquitin transferase</fullName>
        <ecNumber evidence="2">2.3.2.27</ecNumber>
    </recommendedName>
</protein>
<comment type="catalytic activity">
    <reaction evidence="1">
        <text>S-ubiquitinyl-[E2 ubiquitin-conjugating enzyme]-L-cysteine + [acceptor protein]-L-lysine = [E2 ubiquitin-conjugating enzyme]-L-cysteine + N(6)-ubiquitinyl-[acceptor protein]-L-lysine.</text>
        <dbReference type="EC" id="2.3.2.27"/>
    </reaction>
</comment>
<feature type="domain" description="U-box" evidence="8">
    <location>
        <begin position="247"/>
        <end position="304"/>
    </location>
</feature>
<dbReference type="EC" id="2.3.2.27" evidence="2"/>
<dbReference type="AlphaFoldDB" id="A0A8S1M645"/>
<evidence type="ECO:0000256" key="4">
    <source>
        <dbReference type="ARBA" id="ARBA00022737"/>
    </source>
</evidence>
<evidence type="ECO:0000256" key="5">
    <source>
        <dbReference type="ARBA" id="ARBA00022786"/>
    </source>
</evidence>
<evidence type="ECO:0000313" key="10">
    <source>
        <dbReference type="Proteomes" id="UP000688137"/>
    </source>
</evidence>
<evidence type="ECO:0000313" key="9">
    <source>
        <dbReference type="EMBL" id="CAD8074262.1"/>
    </source>
</evidence>
<accession>A0A8S1M645</accession>
<comment type="caution">
    <text evidence="9">The sequence shown here is derived from an EMBL/GenBank/DDBJ whole genome shotgun (WGS) entry which is preliminary data.</text>
</comment>
<dbReference type="InterPro" id="IPR013105">
    <property type="entry name" value="TPR_2"/>
</dbReference>
<keyword evidence="3" id="KW-0808">Transferase</keyword>
<dbReference type="GO" id="GO:0005737">
    <property type="term" value="C:cytoplasm"/>
    <property type="evidence" value="ECO:0007669"/>
    <property type="project" value="TreeGrafter"/>
</dbReference>
<gene>
    <name evidence="9" type="ORF">PPRIM_AZ9-3.1.T0520168</name>
</gene>
<reference evidence="9" key="1">
    <citation type="submission" date="2021-01" db="EMBL/GenBank/DDBJ databases">
        <authorList>
            <consortium name="Genoscope - CEA"/>
            <person name="William W."/>
        </authorList>
    </citation>
    <scope>NUCLEOTIDE SEQUENCE</scope>
</reference>
<evidence type="ECO:0000259" key="8">
    <source>
        <dbReference type="SMART" id="SM00504"/>
    </source>
</evidence>
<keyword evidence="10" id="KW-1185">Reference proteome</keyword>
<dbReference type="GO" id="GO:0061630">
    <property type="term" value="F:ubiquitin protein ligase activity"/>
    <property type="evidence" value="ECO:0007669"/>
    <property type="project" value="UniProtKB-EC"/>
</dbReference>
<sequence>MGNTAPNYEEISDILSEQEYQQKNLSQNYEYPERKVLKAAKKSNEFNGIMNRRQSQNIKKSLEYKTQGNLYIQQKQYKKAIESYTQAINLFDRDSIYFSNRSVANKLLNRFQEAKQDAQQALKIDQKNSRAHFIYGTIILIEVQMFPDTTESLINQAQQGIKELESAQELVKISKKEQKNKLSVLINQNLAKGKRMMYLIRQEIDKKNIQTLKQTLLDISHRQQQKLDWSAIEQNIQKQRDIQMPEYFVCPILFEMIEEPILLNSGLTYDKSSIQQQFKQNGYIDPITRELIDPLGLIENIQLAIGISQIKREYGWIGIENEKDYKAIRFE</sequence>
<dbReference type="SMART" id="SM00504">
    <property type="entry name" value="Ubox"/>
    <property type="match status" value="1"/>
</dbReference>
<dbReference type="Pfam" id="PF07719">
    <property type="entry name" value="TPR_2"/>
    <property type="match status" value="1"/>
</dbReference>
<dbReference type="SMART" id="SM00028">
    <property type="entry name" value="TPR"/>
    <property type="match status" value="2"/>
</dbReference>
<keyword evidence="5" id="KW-0833">Ubl conjugation pathway</keyword>
<evidence type="ECO:0000256" key="7">
    <source>
        <dbReference type="PROSITE-ProRule" id="PRU00339"/>
    </source>
</evidence>
<keyword evidence="4" id="KW-0677">Repeat</keyword>
<dbReference type="Pfam" id="PF13181">
    <property type="entry name" value="TPR_8"/>
    <property type="match status" value="1"/>
</dbReference>
<dbReference type="InterPro" id="IPR003613">
    <property type="entry name" value="Ubox_domain"/>
</dbReference>
<dbReference type="PANTHER" id="PTHR46803">
    <property type="entry name" value="E3 UBIQUITIN-PROTEIN LIGASE CHIP"/>
    <property type="match status" value="1"/>
</dbReference>
<dbReference type="InterPro" id="IPR019734">
    <property type="entry name" value="TPR_rpt"/>
</dbReference>
<evidence type="ECO:0000256" key="3">
    <source>
        <dbReference type="ARBA" id="ARBA00022679"/>
    </source>
</evidence>
<dbReference type="EMBL" id="CAJJDM010000052">
    <property type="protein sequence ID" value="CAD8074262.1"/>
    <property type="molecule type" value="Genomic_DNA"/>
</dbReference>
<dbReference type="GO" id="GO:0006515">
    <property type="term" value="P:protein quality control for misfolded or incompletely synthesized proteins"/>
    <property type="evidence" value="ECO:0007669"/>
    <property type="project" value="TreeGrafter"/>
</dbReference>
<evidence type="ECO:0000256" key="2">
    <source>
        <dbReference type="ARBA" id="ARBA00012483"/>
    </source>
</evidence>
<dbReference type="PROSITE" id="PS50005">
    <property type="entry name" value="TPR"/>
    <property type="match status" value="1"/>
</dbReference>
<dbReference type="Pfam" id="PF04564">
    <property type="entry name" value="U-box"/>
    <property type="match status" value="1"/>
</dbReference>